<evidence type="ECO:0000256" key="5">
    <source>
        <dbReference type="ARBA" id="ARBA00022840"/>
    </source>
</evidence>
<dbReference type="PROSITE" id="PS50893">
    <property type="entry name" value="ABC_TRANSPORTER_2"/>
    <property type="match status" value="1"/>
</dbReference>
<dbReference type="KEGG" id="cfu:CFU_1783"/>
<evidence type="ECO:0000313" key="13">
    <source>
        <dbReference type="Proteomes" id="UP000008392"/>
    </source>
</evidence>
<dbReference type="InterPro" id="IPR003593">
    <property type="entry name" value="AAA+_ATPase"/>
</dbReference>
<dbReference type="InterPro" id="IPR003439">
    <property type="entry name" value="ABC_transporter-like_ATP-bd"/>
</dbReference>
<dbReference type="SUPFAM" id="SSF90123">
    <property type="entry name" value="ABC transporter transmembrane region"/>
    <property type="match status" value="1"/>
</dbReference>
<keyword evidence="6 8" id="KW-1133">Transmembrane helix</keyword>
<dbReference type="eggNOG" id="COG2850">
    <property type="taxonomic scope" value="Bacteria"/>
</dbReference>
<dbReference type="GO" id="GO:0005886">
    <property type="term" value="C:plasma membrane"/>
    <property type="evidence" value="ECO:0007669"/>
    <property type="project" value="UniProtKB-SubCell"/>
</dbReference>
<dbReference type="InterPro" id="IPR036640">
    <property type="entry name" value="ABC1_TM_sf"/>
</dbReference>
<dbReference type="EMBL" id="CP002745">
    <property type="protein sequence ID" value="AEK61615.1"/>
    <property type="molecule type" value="Genomic_DNA"/>
</dbReference>
<dbReference type="Proteomes" id="UP000008392">
    <property type="component" value="Chromosome"/>
</dbReference>
<evidence type="ECO:0000256" key="1">
    <source>
        <dbReference type="ARBA" id="ARBA00004651"/>
    </source>
</evidence>
<dbReference type="Gene3D" id="3.40.50.300">
    <property type="entry name" value="P-loop containing nucleotide triphosphate hydrolases"/>
    <property type="match status" value="1"/>
</dbReference>
<evidence type="ECO:0000256" key="3">
    <source>
        <dbReference type="ARBA" id="ARBA00022692"/>
    </source>
</evidence>
<feature type="transmembrane region" description="Helical" evidence="8">
    <location>
        <begin position="46"/>
        <end position="74"/>
    </location>
</feature>
<dbReference type="InterPro" id="IPR039421">
    <property type="entry name" value="Type_1_exporter"/>
</dbReference>
<dbReference type="Gene3D" id="2.60.120.650">
    <property type="entry name" value="Cupin"/>
    <property type="match status" value="1"/>
</dbReference>
<dbReference type="SMART" id="SM00558">
    <property type="entry name" value="JmjC"/>
    <property type="match status" value="1"/>
</dbReference>
<keyword evidence="13" id="KW-1185">Reference proteome</keyword>
<proteinExistence type="predicted"/>
<dbReference type="HOGENOM" id="CLU_000604_84_3_4"/>
<dbReference type="Gene3D" id="1.20.1560.10">
    <property type="entry name" value="ABC transporter type 1, transmembrane domain"/>
    <property type="match status" value="1"/>
</dbReference>
<evidence type="ECO:0000256" key="4">
    <source>
        <dbReference type="ARBA" id="ARBA00022741"/>
    </source>
</evidence>
<dbReference type="RefSeq" id="WP_014005769.1">
    <property type="nucleotide sequence ID" value="NC_015856.1"/>
</dbReference>
<keyword evidence="7 8" id="KW-0472">Membrane</keyword>
<reference evidence="13" key="6">
    <citation type="submission" date="2011-05" db="EMBL/GenBank/DDBJ databases">
        <title>Complete sequence of Collimonas fungivorans Ter331.</title>
        <authorList>
            <person name="Leveau J.H."/>
        </authorList>
    </citation>
    <scope>NUCLEOTIDE SEQUENCE [LARGE SCALE GENOMIC DNA]</scope>
    <source>
        <strain evidence="13">Ter331</strain>
    </source>
</reference>
<dbReference type="SMART" id="SM00382">
    <property type="entry name" value="AAA"/>
    <property type="match status" value="1"/>
</dbReference>
<dbReference type="STRING" id="1005048.CFU_1783"/>
<dbReference type="AlphaFoldDB" id="G0AGK2"/>
<evidence type="ECO:0000259" key="11">
    <source>
        <dbReference type="PROSITE" id="PS51184"/>
    </source>
</evidence>
<comment type="subcellular location">
    <subcellularLocation>
        <location evidence="1">Cell membrane</location>
        <topology evidence="1">Multi-pass membrane protein</topology>
    </subcellularLocation>
</comment>
<evidence type="ECO:0000259" key="9">
    <source>
        <dbReference type="PROSITE" id="PS50893"/>
    </source>
</evidence>
<evidence type="ECO:0000256" key="6">
    <source>
        <dbReference type="ARBA" id="ARBA00022989"/>
    </source>
</evidence>
<dbReference type="SUPFAM" id="SSF51197">
    <property type="entry name" value="Clavaminate synthase-like"/>
    <property type="match status" value="1"/>
</dbReference>
<reference evidence="12 13" key="5">
    <citation type="journal article" date="2011" name="ISME J.">
        <title>Dual transcriptional profiling of a bacterial/fungal confrontation: Collimonas fungivorans versus Aspergillus niger.</title>
        <authorList>
            <person name="Mela F."/>
            <person name="Fritsche K."/>
            <person name="de Boer W."/>
            <person name="van Veen J.A."/>
            <person name="de Graaff L.H."/>
            <person name="van den Berg M."/>
            <person name="Leveau J.H."/>
        </authorList>
    </citation>
    <scope>NUCLEOTIDE SEQUENCE [LARGE SCALE GENOMIC DNA]</scope>
    <source>
        <strain evidence="12 13">Ter331</strain>
    </source>
</reference>
<organism evidence="12 13">
    <name type="scientific">Collimonas fungivorans (strain Ter331)</name>
    <dbReference type="NCBI Taxonomy" id="1005048"/>
    <lineage>
        <taxon>Bacteria</taxon>
        <taxon>Pseudomonadati</taxon>
        <taxon>Pseudomonadota</taxon>
        <taxon>Betaproteobacteria</taxon>
        <taxon>Burkholderiales</taxon>
        <taxon>Oxalobacteraceae</taxon>
        <taxon>Collimonas</taxon>
    </lineage>
</organism>
<reference evidence="12 13" key="1">
    <citation type="journal article" date="2004" name="Environ. Microbiol.">
        <title>Phylogeny-function analysis of (meta)genomic libraries: screening for expression of ribosomal RNA genes by large-insert library fluorescent in situ hybridization (LIL-FISH).</title>
        <authorList>
            <person name="Leveau J.H."/>
            <person name="Gerards S."/>
            <person name="de Boer W."/>
            <person name="van Veen J.A."/>
        </authorList>
    </citation>
    <scope>NUCLEOTIDE SEQUENCE [LARGE SCALE GENOMIC DNA]</scope>
    <source>
        <strain evidence="12 13">Ter331</strain>
    </source>
</reference>
<reference evidence="12 13" key="2">
    <citation type="journal article" date="2006" name="J. Microbiol. Methods">
        <title>Genomic flank-sequencing of plasposon insertion sites for rapid identification of functional genes.</title>
        <authorList>
            <person name="Leveau J.H."/>
            <person name="Gerards S."/>
            <person name="Fritsche K."/>
            <person name="Zondag G."/>
            <person name="van Veen J.A."/>
        </authorList>
    </citation>
    <scope>NUCLEOTIDE SEQUENCE [LARGE SCALE GENOMIC DNA]</scope>
    <source>
        <strain evidence="12 13">Ter331</strain>
    </source>
</reference>
<dbReference type="InterPro" id="IPR003347">
    <property type="entry name" value="JmjC_dom"/>
</dbReference>
<feature type="domain" description="JmjC" evidence="11">
    <location>
        <begin position="697"/>
        <end position="845"/>
    </location>
</feature>
<accession>G0AGK2</accession>
<evidence type="ECO:0000259" key="10">
    <source>
        <dbReference type="PROSITE" id="PS50929"/>
    </source>
</evidence>
<dbReference type="InterPro" id="IPR027417">
    <property type="entry name" value="P-loop_NTPase"/>
</dbReference>
<dbReference type="PROSITE" id="PS51184">
    <property type="entry name" value="JMJC"/>
    <property type="match status" value="1"/>
</dbReference>
<evidence type="ECO:0000256" key="7">
    <source>
        <dbReference type="ARBA" id="ARBA00023136"/>
    </source>
</evidence>
<dbReference type="Pfam" id="PF00664">
    <property type="entry name" value="ABC_membrane"/>
    <property type="match status" value="1"/>
</dbReference>
<feature type="transmembrane region" description="Helical" evidence="8">
    <location>
        <begin position="309"/>
        <end position="329"/>
    </location>
</feature>
<dbReference type="PROSITE" id="PS50929">
    <property type="entry name" value="ABC_TM1F"/>
    <property type="match status" value="1"/>
</dbReference>
<reference evidence="12 13" key="4">
    <citation type="journal article" date="2010" name="Environ. Microbiol.">
        <title>The bacterial genus Collimonas: mycophagy, weathering and other adaptive solutions to life in oligotrophic soil environments.</title>
        <authorList>
            <person name="Leveau J.H."/>
            <person name="Uroz S."/>
            <person name="de Boer W."/>
        </authorList>
    </citation>
    <scope>NUCLEOTIDE SEQUENCE [LARGE SCALE GENOMIC DNA]</scope>
    <source>
        <strain evidence="12 13">Ter331</strain>
    </source>
</reference>
<dbReference type="GO" id="GO:0005524">
    <property type="term" value="F:ATP binding"/>
    <property type="evidence" value="ECO:0007669"/>
    <property type="project" value="UniProtKB-KW"/>
</dbReference>
<evidence type="ECO:0000256" key="2">
    <source>
        <dbReference type="ARBA" id="ARBA00022475"/>
    </source>
</evidence>
<sequence length="862" mass="94729">MSSIDLRFRSALQSVWQRSVAGFAELGIAVPKPIALAERGENVGRYLWAAICAGAPWSTVGMVIATLLGTAGNLGQSFVLGQVAEQALGGQRLLVTWLLLALMTLWLAGPLLQVLHSLARLYASQNLRIVVTDHLTARLMHARPRQVADNAVGNLVERIELASTSLPGVVCTAADTLVKLLSVTVLASLVLAGVSPSMALLAGAWMLTALLLSSYLAYTGMNIVENASDAHAKVIADLAEIITNVPLIRSFTAQAMERRRFGTVLRADLYACRRVRSYWVFVLLIEAAYKWLFGLTVAIYTVQQYGAGILPLPQLITICSLIIALSWHFESVAFHFVDLFDALGVLRSGLRELSVIEVDLGLDSQPLPKPGHVVLENVTASYNHVEMLRDVSLRIEPGSKVGIVGPSGSGKSTLLAVLRGDLKPDLGRVELHGAPLADCSAGQLARASSEAVQNALMFNRSVRENIAYGASESAMKTIEHALSAAQALQLVQGLSRGIETEVGERGASLSTGERQRLSIARALLKHAPLVVFDEATSSIDTISETRIIDYLVDDTPGRTVIVVTHRVATLERFDQIVVMNQGRIVDAGSPQELLARNTLFQQLLRHEDDSRGIRHPHMSQTSFPTEPTLLKGATYHWQAHRRWTWDFISSRGGDLLTLTDTQGEPAGEVRLADYMRAIRYGKKPLASLYASGWRFFEQHPDMLADFSEPSEAQPDVLQRIPQRLFKPLLWIFIGPEGSGTSLHYDVLDTHAWLAVIRGRKRIALHPPALLVADYNKHRADAVVVLRERRDQGHWRYFEQEPGDLLLIPAGWWHEVVNEGLTLGLTRNFATPDICNRVVQAAHAQGLASLQPWMEEMREEALP</sequence>
<dbReference type="Pfam" id="PF00005">
    <property type="entry name" value="ABC_tran"/>
    <property type="match status" value="1"/>
</dbReference>
<dbReference type="Pfam" id="PF13621">
    <property type="entry name" value="Cupin_8"/>
    <property type="match status" value="1"/>
</dbReference>
<feature type="domain" description="ABC transmembrane type-1" evidence="10">
    <location>
        <begin position="60"/>
        <end position="339"/>
    </location>
</feature>
<dbReference type="GO" id="GO:0016887">
    <property type="term" value="F:ATP hydrolysis activity"/>
    <property type="evidence" value="ECO:0007669"/>
    <property type="project" value="InterPro"/>
</dbReference>
<gene>
    <name evidence="12" type="ordered locus">CFU_1783</name>
</gene>
<feature type="transmembrane region" description="Helical" evidence="8">
    <location>
        <begin position="278"/>
        <end position="302"/>
    </location>
</feature>
<keyword evidence="5" id="KW-0067">ATP-binding</keyword>
<feature type="domain" description="ABC transporter" evidence="9">
    <location>
        <begin position="373"/>
        <end position="606"/>
    </location>
</feature>
<keyword evidence="4" id="KW-0547">Nucleotide-binding</keyword>
<evidence type="ECO:0000256" key="8">
    <source>
        <dbReference type="SAM" id="Phobius"/>
    </source>
</evidence>
<keyword evidence="2" id="KW-1003">Cell membrane</keyword>
<dbReference type="SUPFAM" id="SSF52540">
    <property type="entry name" value="P-loop containing nucleoside triphosphate hydrolases"/>
    <property type="match status" value="1"/>
</dbReference>
<dbReference type="PANTHER" id="PTHR43394:SF1">
    <property type="entry name" value="ATP-BINDING CASSETTE SUB-FAMILY B MEMBER 10, MITOCHONDRIAL"/>
    <property type="match status" value="1"/>
</dbReference>
<dbReference type="PANTHER" id="PTHR43394">
    <property type="entry name" value="ATP-DEPENDENT PERMEASE MDL1, MITOCHONDRIAL"/>
    <property type="match status" value="1"/>
</dbReference>
<dbReference type="InterPro" id="IPR041667">
    <property type="entry name" value="Cupin_8"/>
</dbReference>
<dbReference type="GO" id="GO:0015421">
    <property type="term" value="F:ABC-type oligopeptide transporter activity"/>
    <property type="evidence" value="ECO:0007669"/>
    <property type="project" value="TreeGrafter"/>
</dbReference>
<name>G0AGK2_COLFT</name>
<evidence type="ECO:0000313" key="12">
    <source>
        <dbReference type="EMBL" id="AEK61615.1"/>
    </source>
</evidence>
<reference evidence="12 13" key="3">
    <citation type="journal article" date="2008" name="FEMS Microbiol. Ecol.">
        <title>Identification and characterization of genes underlying chitinolysis in Collimonas fungivorans Ter331.</title>
        <authorList>
            <person name="Fritsche K."/>
            <person name="de Boer W."/>
            <person name="Gerards S."/>
            <person name="van den Berg M."/>
            <person name="van Veen J.A."/>
            <person name="Leveau J.H."/>
        </authorList>
    </citation>
    <scope>NUCLEOTIDE SEQUENCE [LARGE SCALE GENOMIC DNA]</scope>
    <source>
        <strain evidence="12 13">Ter331</strain>
    </source>
</reference>
<dbReference type="InterPro" id="IPR011527">
    <property type="entry name" value="ABC1_TM_dom"/>
</dbReference>
<protein>
    <submittedName>
        <fullName evidence="12">Uncharacterized protein</fullName>
    </submittedName>
</protein>
<dbReference type="eggNOG" id="COG1132">
    <property type="taxonomic scope" value="Bacteria"/>
</dbReference>
<keyword evidence="3 8" id="KW-0812">Transmembrane</keyword>
<feature type="transmembrane region" description="Helical" evidence="8">
    <location>
        <begin position="94"/>
        <end position="115"/>
    </location>
</feature>